<proteinExistence type="predicted"/>
<dbReference type="Gene3D" id="3.90.550.10">
    <property type="entry name" value="Spore Coat Polysaccharide Biosynthesis Protein SpsA, Chain A"/>
    <property type="match status" value="1"/>
</dbReference>
<keyword evidence="8" id="KW-1185">Reference proteome</keyword>
<dbReference type="InterPro" id="IPR029044">
    <property type="entry name" value="Nucleotide-diphossugar_trans"/>
</dbReference>
<name>A0ABS1U4X7_9PROT</name>
<protein>
    <submittedName>
        <fullName evidence="7">TIGR04283 family arsenosugar biosynthesis glycosyltransferase</fullName>
    </submittedName>
</protein>
<dbReference type="Pfam" id="PF00535">
    <property type="entry name" value="Glycos_transf_2"/>
    <property type="match status" value="1"/>
</dbReference>
<dbReference type="InterPro" id="IPR026461">
    <property type="entry name" value="Trfase_2_rSAM/seldom_assoc"/>
</dbReference>
<keyword evidence="5" id="KW-0472">Membrane</keyword>
<gene>
    <name evidence="7" type="ORF">JMJ56_13275</name>
</gene>
<keyword evidence="3" id="KW-0328">Glycosyltransferase</keyword>
<dbReference type="NCBIfam" id="TIGR04283">
    <property type="entry name" value="glyco_like_mftF"/>
    <property type="match status" value="1"/>
</dbReference>
<evidence type="ECO:0000256" key="4">
    <source>
        <dbReference type="ARBA" id="ARBA00022679"/>
    </source>
</evidence>
<evidence type="ECO:0000313" key="8">
    <source>
        <dbReference type="Proteomes" id="UP000660885"/>
    </source>
</evidence>
<evidence type="ECO:0000256" key="3">
    <source>
        <dbReference type="ARBA" id="ARBA00022676"/>
    </source>
</evidence>
<evidence type="ECO:0000256" key="2">
    <source>
        <dbReference type="ARBA" id="ARBA00022475"/>
    </source>
</evidence>
<dbReference type="Proteomes" id="UP000660885">
    <property type="component" value="Unassembled WGS sequence"/>
</dbReference>
<comment type="caution">
    <text evidence="7">The sequence shown here is derived from an EMBL/GenBank/DDBJ whole genome shotgun (WGS) entry which is preliminary data.</text>
</comment>
<evidence type="ECO:0000259" key="6">
    <source>
        <dbReference type="Pfam" id="PF00535"/>
    </source>
</evidence>
<sequence>MELSRTSWERLVKVPLEQSLTVIIPALNAAAGLGAVLSACAGLPVVVVDGGSTDATAGVARAAGARVIAAPRGRGGQLAAGAVAATGEWLLFLHADTRPGPGWREAVGAAMRDPARAHYFRFALDDPSPEARRLERQVAWRCRVLALPYGDQGLLIHRMLYEQVGGFRSIPLMEDVDLVRRLGRRRLAPMAAEALTSAARWRREGWRRRSARNLLCLSLWFLGVPPGAIRRLYG</sequence>
<keyword evidence="2" id="KW-1003">Cell membrane</keyword>
<dbReference type="PANTHER" id="PTHR43646">
    <property type="entry name" value="GLYCOSYLTRANSFERASE"/>
    <property type="match status" value="1"/>
</dbReference>
<evidence type="ECO:0000256" key="5">
    <source>
        <dbReference type="ARBA" id="ARBA00023136"/>
    </source>
</evidence>
<dbReference type="PANTHER" id="PTHR43646:SF2">
    <property type="entry name" value="GLYCOSYLTRANSFERASE 2-LIKE DOMAIN-CONTAINING PROTEIN"/>
    <property type="match status" value="1"/>
</dbReference>
<keyword evidence="4" id="KW-0808">Transferase</keyword>
<evidence type="ECO:0000313" key="7">
    <source>
        <dbReference type="EMBL" id="MBL6078984.1"/>
    </source>
</evidence>
<comment type="subcellular location">
    <subcellularLocation>
        <location evidence="1">Cell membrane</location>
    </subcellularLocation>
</comment>
<organism evidence="7 8">
    <name type="scientific">Belnapia arida</name>
    <dbReference type="NCBI Taxonomy" id="2804533"/>
    <lineage>
        <taxon>Bacteria</taxon>
        <taxon>Pseudomonadati</taxon>
        <taxon>Pseudomonadota</taxon>
        <taxon>Alphaproteobacteria</taxon>
        <taxon>Acetobacterales</taxon>
        <taxon>Roseomonadaceae</taxon>
        <taxon>Belnapia</taxon>
    </lineage>
</organism>
<evidence type="ECO:0000256" key="1">
    <source>
        <dbReference type="ARBA" id="ARBA00004236"/>
    </source>
</evidence>
<accession>A0ABS1U4X7</accession>
<dbReference type="SUPFAM" id="SSF53448">
    <property type="entry name" value="Nucleotide-diphospho-sugar transferases"/>
    <property type="match status" value="1"/>
</dbReference>
<dbReference type="InterPro" id="IPR001173">
    <property type="entry name" value="Glyco_trans_2-like"/>
</dbReference>
<reference evidence="7 8" key="1">
    <citation type="submission" date="2021-01" db="EMBL/GenBank/DDBJ databases">
        <title>Belnapia mucosa sp. nov. and Belnapia arida sp. nov., isolated from the Tabernas Desert (Almeria, Spain).</title>
        <authorList>
            <person name="Molina-Menor E."/>
            <person name="Vidal-Verdu A."/>
            <person name="Calonge A."/>
            <person name="Satari L."/>
            <person name="Pereto J."/>
            <person name="Porcar M."/>
        </authorList>
    </citation>
    <scope>NUCLEOTIDE SEQUENCE [LARGE SCALE GENOMIC DNA]</scope>
    <source>
        <strain evidence="7 8">T18</strain>
    </source>
</reference>
<feature type="domain" description="Glycosyltransferase 2-like" evidence="6">
    <location>
        <begin position="21"/>
        <end position="117"/>
    </location>
</feature>
<dbReference type="EMBL" id="JAETWB010000005">
    <property type="protein sequence ID" value="MBL6078984.1"/>
    <property type="molecule type" value="Genomic_DNA"/>
</dbReference>